<evidence type="ECO:0000256" key="1">
    <source>
        <dbReference type="SAM" id="MobiDB-lite"/>
    </source>
</evidence>
<dbReference type="EMBL" id="JADBEF010000001">
    <property type="protein sequence ID" value="MBE1565591.1"/>
    <property type="molecule type" value="Genomic_DNA"/>
</dbReference>
<feature type="compositionally biased region" description="Gly residues" evidence="1">
    <location>
        <begin position="24"/>
        <end position="42"/>
    </location>
</feature>
<evidence type="ECO:0000256" key="2">
    <source>
        <dbReference type="SAM" id="SignalP"/>
    </source>
</evidence>
<dbReference type="InterPro" id="IPR056303">
    <property type="entry name" value="AMIN-like"/>
</dbReference>
<proteinExistence type="predicted"/>
<keyword evidence="5" id="KW-1185">Reference proteome</keyword>
<evidence type="ECO:0000313" key="4">
    <source>
        <dbReference type="EMBL" id="MBE1565591.1"/>
    </source>
</evidence>
<sequence length="212" mass="21332">MRLSRVGAIVGCLAVLVACGPGQAPGGAGSSPGGAGTTGAGMTGASPRGTSPSPDGTSSPTDPASPALPVPTNTKDVEVEGDPGEPVLVKAVRFADHGPLDRVVIDLDGDVTGYSVRWVDELIQDGSGEPIDVRGGAYLQVTLKPANAHTDEGKPTWTGGPIFQAGLGNVQNVVKTGDFEGVVGIGLVLDHRAPFSVAKLTSPDRLVVDVAH</sequence>
<dbReference type="PROSITE" id="PS51257">
    <property type="entry name" value="PROKAR_LIPOPROTEIN"/>
    <property type="match status" value="1"/>
</dbReference>
<comment type="caution">
    <text evidence="4">The sequence shown here is derived from an EMBL/GenBank/DDBJ whole genome shotgun (WGS) entry which is preliminary data.</text>
</comment>
<feature type="region of interest" description="Disordered" evidence="1">
    <location>
        <begin position="24"/>
        <end position="82"/>
    </location>
</feature>
<evidence type="ECO:0000313" key="5">
    <source>
        <dbReference type="Proteomes" id="UP000661607"/>
    </source>
</evidence>
<organism evidence="4 5">
    <name type="scientific">Nonomuraea africana</name>
    <dbReference type="NCBI Taxonomy" id="46171"/>
    <lineage>
        <taxon>Bacteria</taxon>
        <taxon>Bacillati</taxon>
        <taxon>Actinomycetota</taxon>
        <taxon>Actinomycetes</taxon>
        <taxon>Streptosporangiales</taxon>
        <taxon>Streptosporangiaceae</taxon>
        <taxon>Nonomuraea</taxon>
    </lineage>
</organism>
<reference evidence="4 5" key="1">
    <citation type="submission" date="2020-10" db="EMBL/GenBank/DDBJ databases">
        <title>Sequencing the genomes of 1000 actinobacteria strains.</title>
        <authorList>
            <person name="Klenk H.-P."/>
        </authorList>
    </citation>
    <scope>NUCLEOTIDE SEQUENCE [LARGE SCALE GENOMIC DNA]</scope>
    <source>
        <strain evidence="4 5">DSM 43748</strain>
    </source>
</reference>
<feature type="compositionally biased region" description="Low complexity" evidence="1">
    <location>
        <begin position="43"/>
        <end position="67"/>
    </location>
</feature>
<dbReference type="RefSeq" id="WP_192779770.1">
    <property type="nucleotide sequence ID" value="NZ_BAAASY010000016.1"/>
</dbReference>
<feature type="chain" id="PRO_5045047191" description="AMIN-like domain-containing protein" evidence="2">
    <location>
        <begin position="25"/>
        <end position="212"/>
    </location>
</feature>
<accession>A0ABR9KU78</accession>
<protein>
    <recommendedName>
        <fullName evidence="3">AMIN-like domain-containing protein</fullName>
    </recommendedName>
</protein>
<dbReference type="Proteomes" id="UP000661607">
    <property type="component" value="Unassembled WGS sequence"/>
</dbReference>
<evidence type="ECO:0000259" key="3">
    <source>
        <dbReference type="Pfam" id="PF24837"/>
    </source>
</evidence>
<name>A0ABR9KU78_9ACTN</name>
<feature type="domain" description="AMIN-like" evidence="3">
    <location>
        <begin position="89"/>
        <end position="212"/>
    </location>
</feature>
<dbReference type="Pfam" id="PF24837">
    <property type="entry name" value="AMIN-like"/>
    <property type="match status" value="1"/>
</dbReference>
<feature type="signal peptide" evidence="2">
    <location>
        <begin position="1"/>
        <end position="24"/>
    </location>
</feature>
<gene>
    <name evidence="4" type="ORF">H4W81_008370</name>
</gene>
<keyword evidence="2" id="KW-0732">Signal</keyword>